<evidence type="ECO:0000313" key="2">
    <source>
        <dbReference type="EMBL" id="SHN60494.1"/>
    </source>
</evidence>
<name>A0A1M7SPY5_9BACT</name>
<keyword evidence="1" id="KW-1133">Transmembrane helix</keyword>
<evidence type="ECO:0000256" key="1">
    <source>
        <dbReference type="SAM" id="Phobius"/>
    </source>
</evidence>
<feature type="transmembrane region" description="Helical" evidence="1">
    <location>
        <begin position="6"/>
        <end position="29"/>
    </location>
</feature>
<feature type="transmembrane region" description="Helical" evidence="1">
    <location>
        <begin position="130"/>
        <end position="151"/>
    </location>
</feature>
<organism evidence="2 3">
    <name type="scientific">Desulfovibrio litoralis DSM 11393</name>
    <dbReference type="NCBI Taxonomy" id="1121455"/>
    <lineage>
        <taxon>Bacteria</taxon>
        <taxon>Pseudomonadati</taxon>
        <taxon>Thermodesulfobacteriota</taxon>
        <taxon>Desulfovibrionia</taxon>
        <taxon>Desulfovibrionales</taxon>
        <taxon>Desulfovibrionaceae</taxon>
        <taxon>Desulfovibrio</taxon>
    </lineage>
</organism>
<proteinExistence type="predicted"/>
<dbReference type="STRING" id="1121455.SAMN02745728_01134"/>
<dbReference type="EMBL" id="FRDI01000004">
    <property type="protein sequence ID" value="SHN60494.1"/>
    <property type="molecule type" value="Genomic_DNA"/>
</dbReference>
<evidence type="ECO:0000313" key="3">
    <source>
        <dbReference type="Proteomes" id="UP000186469"/>
    </source>
</evidence>
<dbReference type="OrthoDB" id="9978077at2"/>
<keyword evidence="1" id="KW-0812">Transmembrane</keyword>
<reference evidence="2 3" key="1">
    <citation type="submission" date="2016-12" db="EMBL/GenBank/DDBJ databases">
        <authorList>
            <person name="Song W.-J."/>
            <person name="Kurnit D.M."/>
        </authorList>
    </citation>
    <scope>NUCLEOTIDE SEQUENCE [LARGE SCALE GENOMIC DNA]</scope>
    <source>
        <strain evidence="2 3">DSM 11393</strain>
    </source>
</reference>
<keyword evidence="1" id="KW-0472">Membrane</keyword>
<sequence length="163" mass="19269">MKLLRFFLRFFLLFIILIIPQILWGLYFVQDKIIAETQSCTCPDVHIIWGQKHIDASIPEELKQYDFDTTEAYLEERRERAIPLFLNFQPVYPIYVFTGTVIGKDRVSEHDPWNPVIKADKIYTTGEQEIQILFILQGIILFILLLTYTVLRKLWSVVKSKSK</sequence>
<protein>
    <submittedName>
        <fullName evidence="2">Uncharacterized protein</fullName>
    </submittedName>
</protein>
<dbReference type="Proteomes" id="UP000186469">
    <property type="component" value="Unassembled WGS sequence"/>
</dbReference>
<accession>A0A1M7SPY5</accession>
<gene>
    <name evidence="2" type="ORF">SAMN02745728_01134</name>
</gene>
<keyword evidence="3" id="KW-1185">Reference proteome</keyword>
<dbReference type="AlphaFoldDB" id="A0A1M7SPY5"/>
<dbReference type="RefSeq" id="WP_072696820.1">
    <property type="nucleotide sequence ID" value="NZ_FRDI01000004.1"/>
</dbReference>